<dbReference type="PANTHER" id="PTHR43713:SF3">
    <property type="entry name" value="GLUTAMATE-1-SEMIALDEHYDE 2,1-AMINOMUTASE 1, CHLOROPLASTIC-RELATED"/>
    <property type="match status" value="1"/>
</dbReference>
<sequence>MSATIDRDRLRALLEEELRDFRERHPRSREAHERARRSLVGGVPMPWMMRWAGGYPVIATEARGNRIVDLDGHEYVDLCLGDTGAMPGHGPAPVVEAVAAQLARGITTMLPTEDAAWAGEELGRRFGLPRWLFTLTATDANRAALRLARQLTGRGKVLVYSYCYHGSVDEAFAVRDPATGRTVPREGNVGPAVDVAETTVAIEFNDLPALEAALVTGEIACVLAEPAMTNMGIVLPDPGYHDALRALTREHGTLLLLDETHTFSAGPGGCTRLWELEPDLLTIGKAIGSGIPSGALGLSDAVHDRMFAQEGADYEDTGGVGGTLAGNALSLAAIRATLGEVLTEASFAHAIPLAERFADGVRQVAARHDLPWNVTQLGARAEYRFEPEPARNGTQAHDASDPELERYLHLHALNRGLLLTPFHNMALMAPSTTAADVDRHTELLDEAAATLVG</sequence>
<comment type="caution">
    <text evidence="4">The sequence shown here is derived from an EMBL/GenBank/DDBJ whole genome shotgun (WGS) entry which is preliminary data.</text>
</comment>
<dbReference type="Gene3D" id="3.40.640.10">
    <property type="entry name" value="Type I PLP-dependent aspartate aminotransferase-like (Major domain)"/>
    <property type="match status" value="1"/>
</dbReference>
<dbReference type="Proteomes" id="UP001277761">
    <property type="component" value="Unassembled WGS sequence"/>
</dbReference>
<dbReference type="NCBIfam" id="NF005453">
    <property type="entry name" value="PRK07046.1"/>
    <property type="match status" value="1"/>
</dbReference>
<proteinExistence type="inferred from homology"/>
<dbReference type="InterPro" id="IPR015424">
    <property type="entry name" value="PyrdxlP-dep_Trfase"/>
</dbReference>
<evidence type="ECO:0000256" key="2">
    <source>
        <dbReference type="ARBA" id="ARBA00022898"/>
    </source>
</evidence>
<dbReference type="Pfam" id="PF00202">
    <property type="entry name" value="Aminotran_3"/>
    <property type="match status" value="1"/>
</dbReference>
<protein>
    <submittedName>
        <fullName evidence="4">Aspartate aminotransferase family protein</fullName>
    </submittedName>
</protein>
<accession>A0ABU4VGQ3</accession>
<evidence type="ECO:0000313" key="4">
    <source>
        <dbReference type="EMBL" id="MDX8150121.1"/>
    </source>
</evidence>
<keyword evidence="4" id="KW-0808">Transferase</keyword>
<dbReference type="InterPro" id="IPR005814">
    <property type="entry name" value="Aminotrans_3"/>
</dbReference>
<dbReference type="Gene3D" id="3.90.1150.10">
    <property type="entry name" value="Aspartate Aminotransferase, domain 1"/>
    <property type="match status" value="1"/>
</dbReference>
<keyword evidence="4" id="KW-0032">Aminotransferase</keyword>
<name>A0ABU4VGQ3_9ACTN</name>
<keyword evidence="5" id="KW-1185">Reference proteome</keyword>
<keyword evidence="2 3" id="KW-0663">Pyridoxal phosphate</keyword>
<evidence type="ECO:0000256" key="1">
    <source>
        <dbReference type="ARBA" id="ARBA00001933"/>
    </source>
</evidence>
<dbReference type="PANTHER" id="PTHR43713">
    <property type="entry name" value="GLUTAMATE-1-SEMIALDEHYDE 2,1-AMINOMUTASE"/>
    <property type="match status" value="1"/>
</dbReference>
<dbReference type="RefSeq" id="WP_319952274.1">
    <property type="nucleotide sequence ID" value="NZ_JAXAVX010000001.1"/>
</dbReference>
<reference evidence="4 5" key="1">
    <citation type="submission" date="2023-11" db="EMBL/GenBank/DDBJ databases">
        <authorList>
            <person name="Xu M."/>
            <person name="Jiang T."/>
        </authorList>
    </citation>
    <scope>NUCLEOTIDE SEQUENCE [LARGE SCALE GENOMIC DNA]</scope>
    <source>
        <strain evidence="4 5">SD</strain>
    </source>
</reference>
<dbReference type="SUPFAM" id="SSF53383">
    <property type="entry name" value="PLP-dependent transferases"/>
    <property type="match status" value="1"/>
</dbReference>
<comment type="similarity">
    <text evidence="3">Belongs to the class-III pyridoxal-phosphate-dependent aminotransferase family.</text>
</comment>
<organism evidence="4 5">
    <name type="scientific">Patulibacter brassicae</name>
    <dbReference type="NCBI Taxonomy" id="1705717"/>
    <lineage>
        <taxon>Bacteria</taxon>
        <taxon>Bacillati</taxon>
        <taxon>Actinomycetota</taxon>
        <taxon>Thermoleophilia</taxon>
        <taxon>Solirubrobacterales</taxon>
        <taxon>Patulibacteraceae</taxon>
        <taxon>Patulibacter</taxon>
    </lineage>
</organism>
<dbReference type="GO" id="GO:0008483">
    <property type="term" value="F:transaminase activity"/>
    <property type="evidence" value="ECO:0007669"/>
    <property type="project" value="UniProtKB-KW"/>
</dbReference>
<dbReference type="InterPro" id="IPR015421">
    <property type="entry name" value="PyrdxlP-dep_Trfase_major"/>
</dbReference>
<dbReference type="EMBL" id="JAXAVX010000001">
    <property type="protein sequence ID" value="MDX8150121.1"/>
    <property type="molecule type" value="Genomic_DNA"/>
</dbReference>
<evidence type="ECO:0000313" key="5">
    <source>
        <dbReference type="Proteomes" id="UP001277761"/>
    </source>
</evidence>
<evidence type="ECO:0000256" key="3">
    <source>
        <dbReference type="RuleBase" id="RU003560"/>
    </source>
</evidence>
<comment type="cofactor">
    <cofactor evidence="1">
        <name>pyridoxal 5'-phosphate</name>
        <dbReference type="ChEBI" id="CHEBI:597326"/>
    </cofactor>
</comment>
<gene>
    <name evidence="4" type="ORF">SK069_00820</name>
</gene>
<dbReference type="InterPro" id="IPR015422">
    <property type="entry name" value="PyrdxlP-dep_Trfase_small"/>
</dbReference>